<protein>
    <submittedName>
        <fullName evidence="1">Kinase</fullName>
    </submittedName>
</protein>
<keyword evidence="1" id="KW-0418">Kinase</keyword>
<gene>
    <name evidence="1" type="ORF">GCM10009539_41320</name>
</gene>
<accession>A0ABP3E4N5</accession>
<organism evidence="1 2">
    <name type="scientific">Cryptosporangium japonicum</name>
    <dbReference type="NCBI Taxonomy" id="80872"/>
    <lineage>
        <taxon>Bacteria</taxon>
        <taxon>Bacillati</taxon>
        <taxon>Actinomycetota</taxon>
        <taxon>Actinomycetes</taxon>
        <taxon>Cryptosporangiales</taxon>
        <taxon>Cryptosporangiaceae</taxon>
        <taxon>Cryptosporangium</taxon>
    </lineage>
</organism>
<dbReference type="GO" id="GO:0016301">
    <property type="term" value="F:kinase activity"/>
    <property type="evidence" value="ECO:0007669"/>
    <property type="project" value="UniProtKB-KW"/>
</dbReference>
<dbReference type="Gene3D" id="3.40.50.300">
    <property type="entry name" value="P-loop containing nucleotide triphosphate hydrolases"/>
    <property type="match status" value="1"/>
</dbReference>
<dbReference type="Pfam" id="PF13671">
    <property type="entry name" value="AAA_33"/>
    <property type="match status" value="1"/>
</dbReference>
<comment type="caution">
    <text evidence="1">The sequence shown here is derived from an EMBL/GenBank/DDBJ whole genome shotgun (WGS) entry which is preliminary data.</text>
</comment>
<dbReference type="RefSeq" id="WP_344650502.1">
    <property type="nucleotide sequence ID" value="NZ_BAAAGX010000016.1"/>
</dbReference>
<evidence type="ECO:0000313" key="2">
    <source>
        <dbReference type="Proteomes" id="UP001500967"/>
    </source>
</evidence>
<dbReference type="SUPFAM" id="SSF52540">
    <property type="entry name" value="P-loop containing nucleoside triphosphate hydrolases"/>
    <property type="match status" value="1"/>
</dbReference>
<dbReference type="EMBL" id="BAAAGX010000016">
    <property type="protein sequence ID" value="GAA0251890.1"/>
    <property type="molecule type" value="Genomic_DNA"/>
</dbReference>
<keyword evidence="2" id="KW-1185">Reference proteome</keyword>
<reference evidence="2" key="1">
    <citation type="journal article" date="2019" name="Int. J. Syst. Evol. Microbiol.">
        <title>The Global Catalogue of Microorganisms (GCM) 10K type strain sequencing project: providing services to taxonomists for standard genome sequencing and annotation.</title>
        <authorList>
            <consortium name="The Broad Institute Genomics Platform"/>
            <consortium name="The Broad Institute Genome Sequencing Center for Infectious Disease"/>
            <person name="Wu L."/>
            <person name="Ma J."/>
        </authorList>
    </citation>
    <scope>NUCLEOTIDE SEQUENCE [LARGE SCALE GENOMIC DNA]</scope>
    <source>
        <strain evidence="2">JCM 10425</strain>
    </source>
</reference>
<dbReference type="InterPro" id="IPR027417">
    <property type="entry name" value="P-loop_NTPase"/>
</dbReference>
<name>A0ABP3E4N5_9ACTN</name>
<keyword evidence="1" id="KW-0808">Transferase</keyword>
<sequence>MPSGQASEHGARTSPESSVLVVLRGNSGSGKSTVARELRRRHGRGCALVDQDYLRRSVLWEHDVAGGLAPTLIAATARVALAHGYSVVVEGILTAERYRSELVALAAGHPGRSTFFWFDVSLSETLRRHAGRSLSATVGPDALTSWYLESDRLGVPDEHVIAESSTLEETVAFVAERSGLPQDGRTEDYLPLGRTRPVS</sequence>
<dbReference type="Proteomes" id="UP001500967">
    <property type="component" value="Unassembled WGS sequence"/>
</dbReference>
<evidence type="ECO:0000313" key="1">
    <source>
        <dbReference type="EMBL" id="GAA0251890.1"/>
    </source>
</evidence>
<proteinExistence type="predicted"/>